<name>A0ABW1ZJK4_9DEIO</name>
<dbReference type="RefSeq" id="WP_224612300.1">
    <property type="nucleotide sequence ID" value="NZ_JAIQXV010000025.1"/>
</dbReference>
<protein>
    <submittedName>
        <fullName evidence="2">NIF family HAD-type phosphatase</fullName>
    </submittedName>
</protein>
<dbReference type="InterPro" id="IPR023214">
    <property type="entry name" value="HAD_sf"/>
</dbReference>
<accession>A0ABW1ZJK4</accession>
<dbReference type="SUPFAM" id="SSF56784">
    <property type="entry name" value="HAD-like"/>
    <property type="match status" value="1"/>
</dbReference>
<dbReference type="Pfam" id="PF03031">
    <property type="entry name" value="NIF"/>
    <property type="match status" value="1"/>
</dbReference>
<dbReference type="InterPro" id="IPR050365">
    <property type="entry name" value="TIM50"/>
</dbReference>
<dbReference type="InterPro" id="IPR004274">
    <property type="entry name" value="FCP1_dom"/>
</dbReference>
<evidence type="ECO:0000313" key="2">
    <source>
        <dbReference type="EMBL" id="MFC6661104.1"/>
    </source>
</evidence>
<evidence type="ECO:0000259" key="1">
    <source>
        <dbReference type="PROSITE" id="PS50969"/>
    </source>
</evidence>
<sequence length="180" mass="20548">MLLPRPLLVLDLDETPWHGELGEATQVTFALRPHLGFFLQAVAQAYDLAVWTAAGNDWLQAGLQAIKHETGVDLAAQAVFLWDRGRCTWRRDEAGALHFRKPARKFRARWLRARYPRERILAVDDLAANYACGYGHLVRVTPWTGAPDDTERLDLARYLLQIAPVPDLRALEKRGWRARL</sequence>
<dbReference type="Gene3D" id="3.40.50.1000">
    <property type="entry name" value="HAD superfamily/HAD-like"/>
    <property type="match status" value="1"/>
</dbReference>
<dbReference type="PANTHER" id="PTHR12210">
    <property type="entry name" value="DULLARD PROTEIN PHOSPHATASE"/>
    <property type="match status" value="1"/>
</dbReference>
<keyword evidence="3" id="KW-1185">Reference proteome</keyword>
<organism evidence="2 3">
    <name type="scientific">Deinococcus multiflagellatus</name>
    <dbReference type="NCBI Taxonomy" id="1656887"/>
    <lineage>
        <taxon>Bacteria</taxon>
        <taxon>Thermotogati</taxon>
        <taxon>Deinococcota</taxon>
        <taxon>Deinococci</taxon>
        <taxon>Deinococcales</taxon>
        <taxon>Deinococcaceae</taxon>
        <taxon>Deinococcus</taxon>
    </lineage>
</organism>
<dbReference type="SMART" id="SM00577">
    <property type="entry name" value="CPDc"/>
    <property type="match status" value="1"/>
</dbReference>
<evidence type="ECO:0000313" key="3">
    <source>
        <dbReference type="Proteomes" id="UP001596317"/>
    </source>
</evidence>
<dbReference type="PROSITE" id="PS50969">
    <property type="entry name" value="FCP1"/>
    <property type="match status" value="1"/>
</dbReference>
<reference evidence="3" key="1">
    <citation type="journal article" date="2019" name="Int. J. Syst. Evol. Microbiol.">
        <title>The Global Catalogue of Microorganisms (GCM) 10K type strain sequencing project: providing services to taxonomists for standard genome sequencing and annotation.</title>
        <authorList>
            <consortium name="The Broad Institute Genomics Platform"/>
            <consortium name="The Broad Institute Genome Sequencing Center for Infectious Disease"/>
            <person name="Wu L."/>
            <person name="Ma J."/>
        </authorList>
    </citation>
    <scope>NUCLEOTIDE SEQUENCE [LARGE SCALE GENOMIC DNA]</scope>
    <source>
        <strain evidence="3">CCUG 63830</strain>
    </source>
</reference>
<feature type="domain" description="FCP1 homology" evidence="1">
    <location>
        <begin position="1"/>
        <end position="162"/>
    </location>
</feature>
<dbReference type="Proteomes" id="UP001596317">
    <property type="component" value="Unassembled WGS sequence"/>
</dbReference>
<proteinExistence type="predicted"/>
<dbReference type="EMBL" id="JBHSWB010000001">
    <property type="protein sequence ID" value="MFC6661104.1"/>
    <property type="molecule type" value="Genomic_DNA"/>
</dbReference>
<gene>
    <name evidence="2" type="ORF">ACFP90_12695</name>
</gene>
<comment type="caution">
    <text evidence="2">The sequence shown here is derived from an EMBL/GenBank/DDBJ whole genome shotgun (WGS) entry which is preliminary data.</text>
</comment>
<dbReference type="InterPro" id="IPR036412">
    <property type="entry name" value="HAD-like_sf"/>
</dbReference>